<dbReference type="InterPro" id="IPR011330">
    <property type="entry name" value="Glyco_hydro/deAcase_b/a-brl"/>
</dbReference>
<dbReference type="AlphaFoldDB" id="A0A5B9ED32"/>
<keyword evidence="2" id="KW-0732">Signal</keyword>
<comment type="subcellular location">
    <subcellularLocation>
        <location evidence="1">Secreted</location>
    </subcellularLocation>
</comment>
<sequence>MNLPSTIVPHVLAYHEIDDQNSADVYCISPDIFMSHMWAAAHGAGQIKQSAHITFDDGHVSHMRWAVPILNELDVQGHFFIPTAWMESKHGYINWNDVRSIAEQGHRIGSHGATHIFLSACNPSQLEQEVRNSRLILEDKIGRAVTSISMPGGRWNETVIRACAVAGYEEVYTSEPGMYRTATVKNSVQLPAVIGRFAVRRKTSLRTIAAYLEGDLFAVSRLRGMYLFRQLAKRTIGDRGYQHIWSSLFRAMPG</sequence>
<dbReference type="OrthoDB" id="9814639at2"/>
<keyword evidence="5" id="KW-1185">Reference proteome</keyword>
<proteinExistence type="predicted"/>
<protein>
    <submittedName>
        <fullName evidence="4">Polysaccharide deacetylase family protein</fullName>
    </submittedName>
</protein>
<feature type="domain" description="NodB homology" evidence="3">
    <location>
        <begin position="49"/>
        <end position="244"/>
    </location>
</feature>
<organism evidence="4 5">
    <name type="scientific">Terriglobus albidus</name>
    <dbReference type="NCBI Taxonomy" id="1592106"/>
    <lineage>
        <taxon>Bacteria</taxon>
        <taxon>Pseudomonadati</taxon>
        <taxon>Acidobacteriota</taxon>
        <taxon>Terriglobia</taxon>
        <taxon>Terriglobales</taxon>
        <taxon>Acidobacteriaceae</taxon>
        <taxon>Terriglobus</taxon>
    </lineage>
</organism>
<gene>
    <name evidence="4" type="ORF">FTW19_11785</name>
</gene>
<evidence type="ECO:0000256" key="2">
    <source>
        <dbReference type="ARBA" id="ARBA00022729"/>
    </source>
</evidence>
<dbReference type="GO" id="GO:0005576">
    <property type="term" value="C:extracellular region"/>
    <property type="evidence" value="ECO:0007669"/>
    <property type="project" value="UniProtKB-SubCell"/>
</dbReference>
<name>A0A5B9ED32_9BACT</name>
<accession>A0A5B9ED32</accession>
<dbReference type="EMBL" id="CP042806">
    <property type="protein sequence ID" value="QEE28620.1"/>
    <property type="molecule type" value="Genomic_DNA"/>
</dbReference>
<evidence type="ECO:0000259" key="3">
    <source>
        <dbReference type="PROSITE" id="PS51677"/>
    </source>
</evidence>
<dbReference type="Gene3D" id="3.20.20.370">
    <property type="entry name" value="Glycoside hydrolase/deacetylase"/>
    <property type="match status" value="1"/>
</dbReference>
<dbReference type="Pfam" id="PF01522">
    <property type="entry name" value="Polysacc_deac_1"/>
    <property type="match status" value="1"/>
</dbReference>
<evidence type="ECO:0000313" key="5">
    <source>
        <dbReference type="Proteomes" id="UP000321820"/>
    </source>
</evidence>
<dbReference type="PANTHER" id="PTHR34216">
    <property type="match status" value="1"/>
</dbReference>
<dbReference type="KEGG" id="talb:FTW19_11785"/>
<dbReference type="SUPFAM" id="SSF88713">
    <property type="entry name" value="Glycoside hydrolase/deacetylase"/>
    <property type="match status" value="1"/>
</dbReference>
<dbReference type="Proteomes" id="UP000321820">
    <property type="component" value="Chromosome"/>
</dbReference>
<evidence type="ECO:0000313" key="4">
    <source>
        <dbReference type="EMBL" id="QEE28620.1"/>
    </source>
</evidence>
<dbReference type="PROSITE" id="PS51677">
    <property type="entry name" value="NODB"/>
    <property type="match status" value="1"/>
</dbReference>
<dbReference type="GO" id="GO:0016810">
    <property type="term" value="F:hydrolase activity, acting on carbon-nitrogen (but not peptide) bonds"/>
    <property type="evidence" value="ECO:0007669"/>
    <property type="project" value="InterPro"/>
</dbReference>
<dbReference type="InterPro" id="IPR002509">
    <property type="entry name" value="NODB_dom"/>
</dbReference>
<dbReference type="InterPro" id="IPR051398">
    <property type="entry name" value="Polysacch_Deacetylase"/>
</dbReference>
<dbReference type="PANTHER" id="PTHR34216:SF3">
    <property type="entry name" value="POLY-BETA-1,6-N-ACETYL-D-GLUCOSAMINE N-DEACETYLASE"/>
    <property type="match status" value="1"/>
</dbReference>
<evidence type="ECO:0000256" key="1">
    <source>
        <dbReference type="ARBA" id="ARBA00004613"/>
    </source>
</evidence>
<dbReference type="GO" id="GO:0005975">
    <property type="term" value="P:carbohydrate metabolic process"/>
    <property type="evidence" value="ECO:0007669"/>
    <property type="project" value="InterPro"/>
</dbReference>
<dbReference type="RefSeq" id="WP_147647810.1">
    <property type="nucleotide sequence ID" value="NZ_CP042806.1"/>
</dbReference>
<reference evidence="4 5" key="1">
    <citation type="submission" date="2019-08" db="EMBL/GenBank/DDBJ databases">
        <title>Complete genome sequence of Terriglobus albidus strain ORNL.</title>
        <authorList>
            <person name="Podar M."/>
        </authorList>
    </citation>
    <scope>NUCLEOTIDE SEQUENCE [LARGE SCALE GENOMIC DNA]</scope>
    <source>
        <strain evidence="4 5">ORNL</strain>
    </source>
</reference>
<dbReference type="CDD" id="cd10918">
    <property type="entry name" value="CE4_NodB_like_5s_6s"/>
    <property type="match status" value="1"/>
</dbReference>